<feature type="binding site" evidence="7">
    <location>
        <begin position="8"/>
        <end position="13"/>
    </location>
    <ligand>
        <name>substrate</name>
    </ligand>
</feature>
<feature type="binding site" evidence="7">
    <location>
        <begin position="151"/>
        <end position="154"/>
    </location>
    <ligand>
        <name>substrate</name>
    </ligand>
</feature>
<dbReference type="Gene3D" id="3.90.950.10">
    <property type="match status" value="1"/>
</dbReference>
<feature type="binding site" evidence="7">
    <location>
        <position position="41"/>
    </location>
    <ligand>
        <name>Mg(2+)</name>
        <dbReference type="ChEBI" id="CHEBI:18420"/>
    </ligand>
</feature>
<evidence type="ECO:0000256" key="7">
    <source>
        <dbReference type="HAMAP-Rule" id="MF_01405"/>
    </source>
</evidence>
<feature type="binding site" evidence="7">
    <location>
        <position position="70"/>
    </location>
    <ligand>
        <name>Mg(2+)</name>
        <dbReference type="ChEBI" id="CHEBI:18420"/>
    </ligand>
</feature>
<evidence type="ECO:0000256" key="8">
    <source>
        <dbReference type="RuleBase" id="RU003781"/>
    </source>
</evidence>
<evidence type="ECO:0000313" key="9">
    <source>
        <dbReference type="EMBL" id="WLR44119.1"/>
    </source>
</evidence>
<sequence length="193" mass="21411">MKEVIIATKNKGKIKEFQTMFELKGIKVISLLDIDDSMEIEETGVTFEENAKIKAETLMKKLNKTVIADDSGLSVDALNGEPGVYSARYAGENKNDKDNINKLLKKLEGIEKRAARFYCVLAIAEPGKETMTVEGTCEGVITSEPHGDGGFGYDPVFFVKEKGCTMAQLTKDQKNKISHRAKALKKFEVLLKQ</sequence>
<dbReference type="EMBL" id="CP129013">
    <property type="protein sequence ID" value="WLR44119.1"/>
    <property type="molecule type" value="Genomic_DNA"/>
</dbReference>
<evidence type="ECO:0000256" key="5">
    <source>
        <dbReference type="ARBA" id="ARBA00022842"/>
    </source>
</evidence>
<accession>A0ABY9JXL2</accession>
<dbReference type="InterPro" id="IPR002637">
    <property type="entry name" value="RdgB/HAM1"/>
</dbReference>
<evidence type="ECO:0000256" key="1">
    <source>
        <dbReference type="ARBA" id="ARBA00008023"/>
    </source>
</evidence>
<dbReference type="CDD" id="cd00515">
    <property type="entry name" value="HAM1"/>
    <property type="match status" value="1"/>
</dbReference>
<comment type="catalytic activity">
    <reaction evidence="7">
        <text>dITP + H2O = dIMP + diphosphate + H(+)</text>
        <dbReference type="Rhea" id="RHEA:28342"/>
        <dbReference type="ChEBI" id="CHEBI:15377"/>
        <dbReference type="ChEBI" id="CHEBI:15378"/>
        <dbReference type="ChEBI" id="CHEBI:33019"/>
        <dbReference type="ChEBI" id="CHEBI:61194"/>
        <dbReference type="ChEBI" id="CHEBI:61382"/>
        <dbReference type="EC" id="3.6.1.66"/>
    </reaction>
</comment>
<evidence type="ECO:0000256" key="3">
    <source>
        <dbReference type="ARBA" id="ARBA00022741"/>
    </source>
</evidence>
<name>A0ABY9JXL2_9BACI</name>
<evidence type="ECO:0000313" key="10">
    <source>
        <dbReference type="Proteomes" id="UP001197974"/>
    </source>
</evidence>
<proteinExistence type="inferred from homology"/>
<comment type="similarity">
    <text evidence="1 7 8">Belongs to the HAM1 NTPase family.</text>
</comment>
<keyword evidence="5 7" id="KW-0460">Magnesium</keyword>
<dbReference type="InterPro" id="IPR029001">
    <property type="entry name" value="ITPase-like_fam"/>
</dbReference>
<keyword evidence="3 7" id="KW-0547">Nucleotide-binding</keyword>
<keyword evidence="10" id="KW-1185">Reference proteome</keyword>
<gene>
    <name evidence="9" type="ORF">LC087_08540</name>
</gene>
<comment type="function">
    <text evidence="7">Pyrophosphatase that catalyzes the hydrolysis of nucleoside triphosphates to their monophosphate derivatives, with a high preference for the non-canonical purine nucleotides XTP (xanthosine triphosphate), dITP (deoxyinosine triphosphate) and ITP. Seems to function as a house-cleaning enzyme that removes non-canonical purine nucleotides from the nucleotide pool, thus preventing their incorporation into DNA/RNA and avoiding chromosomal lesions.</text>
</comment>
<organism evidence="9 10">
    <name type="scientific">Bacillus carboniphilus</name>
    <dbReference type="NCBI Taxonomy" id="86663"/>
    <lineage>
        <taxon>Bacteria</taxon>
        <taxon>Bacillati</taxon>
        <taxon>Bacillota</taxon>
        <taxon>Bacilli</taxon>
        <taxon>Bacillales</taxon>
        <taxon>Bacillaceae</taxon>
        <taxon>Bacillus</taxon>
    </lineage>
</organism>
<comment type="subunit">
    <text evidence="7">Homodimer.</text>
</comment>
<comment type="cofactor">
    <cofactor evidence="7">
        <name>Mg(2+)</name>
        <dbReference type="ChEBI" id="CHEBI:18420"/>
    </cofactor>
    <text evidence="7">Binds 1 Mg(2+) ion per subunit.</text>
</comment>
<dbReference type="Pfam" id="PF01725">
    <property type="entry name" value="Ham1p_like"/>
    <property type="match status" value="1"/>
</dbReference>
<dbReference type="NCBIfam" id="TIGR00042">
    <property type="entry name" value="RdgB/HAM1 family non-canonical purine NTP pyrophosphatase"/>
    <property type="match status" value="1"/>
</dbReference>
<dbReference type="InterPro" id="IPR020922">
    <property type="entry name" value="dITP/XTP_pyrophosphatase"/>
</dbReference>
<dbReference type="EC" id="3.6.1.66" evidence="7"/>
<dbReference type="HAMAP" id="MF_01405">
    <property type="entry name" value="Non_canon_purine_NTPase"/>
    <property type="match status" value="1"/>
</dbReference>
<dbReference type="GO" id="GO:0036220">
    <property type="term" value="F:ITP diphosphatase activity"/>
    <property type="evidence" value="ECO:0007669"/>
    <property type="project" value="UniProtKB-EC"/>
</dbReference>
<keyword evidence="6 7" id="KW-0546">Nucleotide metabolism</keyword>
<comment type="catalytic activity">
    <reaction evidence="7">
        <text>ITP + H2O = IMP + diphosphate + H(+)</text>
        <dbReference type="Rhea" id="RHEA:29399"/>
        <dbReference type="ChEBI" id="CHEBI:15377"/>
        <dbReference type="ChEBI" id="CHEBI:15378"/>
        <dbReference type="ChEBI" id="CHEBI:33019"/>
        <dbReference type="ChEBI" id="CHEBI:58053"/>
        <dbReference type="ChEBI" id="CHEBI:61402"/>
        <dbReference type="EC" id="3.6.1.66"/>
    </reaction>
</comment>
<feature type="binding site" evidence="7">
    <location>
        <begin position="179"/>
        <end position="180"/>
    </location>
    <ligand>
        <name>substrate</name>
    </ligand>
</feature>
<dbReference type="PANTHER" id="PTHR11067:SF9">
    <property type="entry name" value="INOSINE TRIPHOSPHATE PYROPHOSPHATASE"/>
    <property type="match status" value="1"/>
</dbReference>
<dbReference type="RefSeq" id="WP_226539251.1">
    <property type="nucleotide sequence ID" value="NZ_CP129013.1"/>
</dbReference>
<evidence type="ECO:0000256" key="2">
    <source>
        <dbReference type="ARBA" id="ARBA00022723"/>
    </source>
</evidence>
<feature type="binding site" evidence="7">
    <location>
        <position position="174"/>
    </location>
    <ligand>
        <name>substrate</name>
    </ligand>
</feature>
<keyword evidence="2 7" id="KW-0479">Metal-binding</keyword>
<protein>
    <recommendedName>
        <fullName evidence="7">dITP/XTP pyrophosphatase</fullName>
        <ecNumber evidence="7">3.6.1.66</ecNumber>
    </recommendedName>
    <alternativeName>
        <fullName evidence="7">Non-canonical purine NTP pyrophosphatase</fullName>
    </alternativeName>
    <alternativeName>
        <fullName evidence="7">Non-standard purine NTP pyrophosphatase</fullName>
    </alternativeName>
    <alternativeName>
        <fullName evidence="7">Nucleoside-triphosphate diphosphatase</fullName>
    </alternativeName>
    <alternativeName>
        <fullName evidence="7">Nucleoside-triphosphate pyrophosphatase</fullName>
        <shortName evidence="7">NTPase</shortName>
    </alternativeName>
</protein>
<evidence type="ECO:0000256" key="6">
    <source>
        <dbReference type="ARBA" id="ARBA00023080"/>
    </source>
</evidence>
<feature type="binding site" evidence="7">
    <location>
        <position position="71"/>
    </location>
    <ligand>
        <name>substrate</name>
    </ligand>
</feature>
<keyword evidence="4 7" id="KW-0378">Hydrolase</keyword>
<reference evidence="9 10" key="1">
    <citation type="submission" date="2023-06" db="EMBL/GenBank/DDBJ databases">
        <title>Five Gram-positive bacteria isolated from mangrove sediments in Shenzhen, Guangdong, China.</title>
        <authorList>
            <person name="Yu S."/>
            <person name="Zheng W."/>
            <person name="Huang Y."/>
        </authorList>
    </citation>
    <scope>NUCLEOTIDE SEQUENCE [LARGE SCALE GENOMIC DNA]</scope>
    <source>
        <strain evidence="9 10">SaN35-3</strain>
    </source>
</reference>
<dbReference type="SUPFAM" id="SSF52972">
    <property type="entry name" value="ITPase-like"/>
    <property type="match status" value="1"/>
</dbReference>
<feature type="active site" description="Proton acceptor" evidence="7">
    <location>
        <position position="70"/>
    </location>
</feature>
<evidence type="ECO:0000256" key="4">
    <source>
        <dbReference type="ARBA" id="ARBA00022801"/>
    </source>
</evidence>
<dbReference type="Proteomes" id="UP001197974">
    <property type="component" value="Chromosome"/>
</dbReference>
<dbReference type="NCBIfam" id="NF011397">
    <property type="entry name" value="PRK14822.1"/>
    <property type="match status" value="1"/>
</dbReference>
<comment type="catalytic activity">
    <reaction evidence="7">
        <text>XTP + H2O = XMP + diphosphate + H(+)</text>
        <dbReference type="Rhea" id="RHEA:28610"/>
        <dbReference type="ChEBI" id="CHEBI:15377"/>
        <dbReference type="ChEBI" id="CHEBI:15378"/>
        <dbReference type="ChEBI" id="CHEBI:33019"/>
        <dbReference type="ChEBI" id="CHEBI:57464"/>
        <dbReference type="ChEBI" id="CHEBI:61314"/>
        <dbReference type="EC" id="3.6.1.66"/>
    </reaction>
</comment>
<dbReference type="PANTHER" id="PTHR11067">
    <property type="entry name" value="INOSINE TRIPHOSPHATE PYROPHOSPHATASE/HAM1 PROTEIN"/>
    <property type="match status" value="1"/>
</dbReference>